<dbReference type="EMBL" id="JAGKQQ010000002">
    <property type="protein sequence ID" value="MBP3960796.1"/>
    <property type="molecule type" value="Genomic_DNA"/>
</dbReference>
<keyword evidence="1" id="KW-0732">Signal</keyword>
<evidence type="ECO:0008006" key="4">
    <source>
        <dbReference type="Google" id="ProtNLM"/>
    </source>
</evidence>
<dbReference type="Proteomes" id="UP000676565">
    <property type="component" value="Unassembled WGS sequence"/>
</dbReference>
<protein>
    <recommendedName>
        <fullName evidence="4">DUF4412 domain-containing protein</fullName>
    </recommendedName>
</protein>
<evidence type="ECO:0000313" key="2">
    <source>
        <dbReference type="EMBL" id="MBP3960796.1"/>
    </source>
</evidence>
<gene>
    <name evidence="2" type="ORF">J8F10_36710</name>
</gene>
<dbReference type="RefSeq" id="WP_210663185.1">
    <property type="nucleotide sequence ID" value="NZ_JAGKQQ010000002.1"/>
</dbReference>
<keyword evidence="3" id="KW-1185">Reference proteome</keyword>
<comment type="caution">
    <text evidence="2">The sequence shown here is derived from an EMBL/GenBank/DDBJ whole genome shotgun (WGS) entry which is preliminary data.</text>
</comment>
<organism evidence="2 3">
    <name type="scientific">Gemmata palustris</name>
    <dbReference type="NCBI Taxonomy" id="2822762"/>
    <lineage>
        <taxon>Bacteria</taxon>
        <taxon>Pseudomonadati</taxon>
        <taxon>Planctomycetota</taxon>
        <taxon>Planctomycetia</taxon>
        <taxon>Gemmatales</taxon>
        <taxon>Gemmataceae</taxon>
        <taxon>Gemmata</taxon>
    </lineage>
</organism>
<evidence type="ECO:0000313" key="3">
    <source>
        <dbReference type="Proteomes" id="UP000676565"/>
    </source>
</evidence>
<name>A0ABS5C482_9BACT</name>
<feature type="signal peptide" evidence="1">
    <location>
        <begin position="1"/>
        <end position="22"/>
    </location>
</feature>
<feature type="chain" id="PRO_5046230363" description="DUF4412 domain-containing protein" evidence="1">
    <location>
        <begin position="23"/>
        <end position="294"/>
    </location>
</feature>
<sequence>MLRTSLACFIAIGLLAAGPARAADETYTIKLYKSKKGDKTENAKTEEGDTKVVVDIAGTNNKESIPSGKKEVYTEEILEKKAGDKLATKLTREYTVAEKTGKDGATKAVYAGKTVLIEKKGDTYQLSIDGEALKEEDAPELFKSFNKKDGEPQNEDFLSKDPVKVGESWKVPADKSEQMFKALGDEKMKLDVKKSTVGGKLLKVYKKDGAQFGVIEITLTALITEIDLGGQFVKAKDDSKLVLKATIDTCIDGTVEFEDSKIDMTIDISAELPNNGSISISGATKGVEKVRVKK</sequence>
<proteinExistence type="predicted"/>
<accession>A0ABS5C482</accession>
<reference evidence="2 3" key="1">
    <citation type="submission" date="2021-04" db="EMBL/GenBank/DDBJ databases">
        <authorList>
            <person name="Ivanova A."/>
        </authorList>
    </citation>
    <scope>NUCLEOTIDE SEQUENCE [LARGE SCALE GENOMIC DNA]</scope>
    <source>
        <strain evidence="2 3">G18</strain>
    </source>
</reference>
<evidence type="ECO:0000256" key="1">
    <source>
        <dbReference type="SAM" id="SignalP"/>
    </source>
</evidence>